<name>A0A9Q0RA65_ANAIG</name>
<reference evidence="2" key="1">
    <citation type="submission" date="2022-10" db="EMBL/GenBank/DDBJ databases">
        <title>Novel sulphate-reducing endosymbionts in the free-living metamonad Anaeramoeba.</title>
        <authorList>
            <person name="Jerlstrom-Hultqvist J."/>
            <person name="Cepicka I."/>
            <person name="Gallot-Lavallee L."/>
            <person name="Salas-Leiva D."/>
            <person name="Curtis B.A."/>
            <person name="Zahonova K."/>
            <person name="Pipaliya S."/>
            <person name="Dacks J."/>
            <person name="Roger A.J."/>
        </authorList>
    </citation>
    <scope>NUCLEOTIDE SEQUENCE</scope>
    <source>
        <strain evidence="2">BMAN</strain>
    </source>
</reference>
<accession>A0A9Q0RA65</accession>
<feature type="compositionally biased region" description="Basic residues" evidence="1">
    <location>
        <begin position="198"/>
        <end position="214"/>
    </location>
</feature>
<gene>
    <name evidence="2" type="ORF">M0811_09368</name>
</gene>
<dbReference type="Proteomes" id="UP001149090">
    <property type="component" value="Unassembled WGS sequence"/>
</dbReference>
<evidence type="ECO:0000313" key="2">
    <source>
        <dbReference type="EMBL" id="KAJ5072671.1"/>
    </source>
</evidence>
<protein>
    <submittedName>
        <fullName evidence="2">Uncharacterized protein</fullName>
    </submittedName>
</protein>
<feature type="region of interest" description="Disordered" evidence="1">
    <location>
        <begin position="191"/>
        <end position="214"/>
    </location>
</feature>
<dbReference type="EMBL" id="JAPDFW010000080">
    <property type="protein sequence ID" value="KAJ5072671.1"/>
    <property type="molecule type" value="Genomic_DNA"/>
</dbReference>
<evidence type="ECO:0000256" key="1">
    <source>
        <dbReference type="SAM" id="MobiDB-lite"/>
    </source>
</evidence>
<dbReference type="AlphaFoldDB" id="A0A9Q0RA65"/>
<proteinExistence type="predicted"/>
<organism evidence="2 3">
    <name type="scientific">Anaeramoeba ignava</name>
    <name type="common">Anaerobic marine amoeba</name>
    <dbReference type="NCBI Taxonomy" id="1746090"/>
    <lineage>
        <taxon>Eukaryota</taxon>
        <taxon>Metamonada</taxon>
        <taxon>Anaeramoebidae</taxon>
        <taxon>Anaeramoeba</taxon>
    </lineage>
</organism>
<comment type="caution">
    <text evidence="2">The sequence shown here is derived from an EMBL/GenBank/DDBJ whole genome shotgun (WGS) entry which is preliminary data.</text>
</comment>
<keyword evidence="3" id="KW-1185">Reference proteome</keyword>
<sequence length="214" mass="25495">MNQRVKKIAPKLSPLIIPKQFTISEKIKDEIFEKIKTKSKKSKTNFKCFYCEKKENIEEEFNELKIQLIFEIDWKKSQYKFIEPRFVCEKCSQLLDLNGFILRSFSSLERNSTEIENLIEHFFQVNSIDQNLNQNDLLTLFQECYSLSFSLFILSSANPSLIFVSKEGEKIENSEKLIELSLNNENLNEKKEFETKKKVNPKNKRRKRNFNQKK</sequence>
<evidence type="ECO:0000313" key="3">
    <source>
        <dbReference type="Proteomes" id="UP001149090"/>
    </source>
</evidence>